<evidence type="ECO:0000313" key="3">
    <source>
        <dbReference type="Proteomes" id="UP000012488"/>
    </source>
</evidence>
<accession>A0A6B9FRY5</accession>
<reference evidence="2 3" key="1">
    <citation type="journal article" date="2012" name="Genet. Mol. Biol.">
        <title>Analysis of 16S rRNA and mxaF genes revealing insights into Methylobacterium niche-specific plant association.</title>
        <authorList>
            <person name="Dourado M.N."/>
            <person name="Andreote F.D."/>
            <person name="Dini-Andreote F."/>
            <person name="Conti R."/>
            <person name="Araujo J.M."/>
            <person name="Araujo W.L."/>
        </authorList>
    </citation>
    <scope>NUCLEOTIDE SEQUENCE [LARGE SCALE GENOMIC DNA]</scope>
    <source>
        <strain evidence="2 3">SR1.6/6</strain>
    </source>
</reference>
<dbReference type="EMBL" id="CP043538">
    <property type="protein sequence ID" value="QGY05350.1"/>
    <property type="molecule type" value="Genomic_DNA"/>
</dbReference>
<dbReference type="Pfam" id="PF07879">
    <property type="entry name" value="PHB_acc_N"/>
    <property type="match status" value="1"/>
</dbReference>
<sequence>MPRKRRPRRLINRYAQRRLYDVETRTYVSVEQLRELRAEGFEVVIREVETGRYVSDEILPSGFDA</sequence>
<dbReference type="KEGG" id="mmes:MMSR116_28220"/>
<dbReference type="OrthoDB" id="8003750at2"/>
<gene>
    <name evidence="2" type="ORF">MMSR116_28220</name>
</gene>
<feature type="domain" description="PHA accumulation regulator DNA-binding N-terminal" evidence="1">
    <location>
        <begin position="10"/>
        <end position="59"/>
    </location>
</feature>
<organism evidence="2 3">
    <name type="scientific">Methylobacterium mesophilicum SR1.6/6</name>
    <dbReference type="NCBI Taxonomy" id="908290"/>
    <lineage>
        <taxon>Bacteria</taxon>
        <taxon>Pseudomonadati</taxon>
        <taxon>Pseudomonadota</taxon>
        <taxon>Alphaproteobacteria</taxon>
        <taxon>Hyphomicrobiales</taxon>
        <taxon>Methylobacteriaceae</taxon>
        <taxon>Methylobacterium</taxon>
    </lineage>
</organism>
<dbReference type="AlphaFoldDB" id="A0A6B9FRY5"/>
<evidence type="ECO:0000313" key="2">
    <source>
        <dbReference type="EMBL" id="QGY05350.1"/>
    </source>
</evidence>
<name>A0A6B9FRY5_9HYPH</name>
<evidence type="ECO:0000259" key="1">
    <source>
        <dbReference type="Pfam" id="PF07879"/>
    </source>
</evidence>
<reference evidence="2 3" key="2">
    <citation type="journal article" date="2013" name="Genome Announc.">
        <title>Draft Genome Sequence of Methylobacterium mesophilicum Strain SR1.6/6, Isolated from Citrus sinensis.</title>
        <authorList>
            <person name="Marinho Almeida D."/>
            <person name="Dini-Andreote F."/>
            <person name="Camargo Neves A.A."/>
            <person name="Juca Ramos R.T."/>
            <person name="Andreote F.D."/>
            <person name="Carneiro A.R."/>
            <person name="Oliveira de Souza Lima A."/>
            <person name="Caracciolo Gomes de Sa P.H."/>
            <person name="Ribeiro Barbosa M.S."/>
            <person name="Araujo W.L."/>
            <person name="Silva A."/>
        </authorList>
    </citation>
    <scope>NUCLEOTIDE SEQUENCE [LARGE SCALE GENOMIC DNA]</scope>
    <source>
        <strain evidence="2 3">SR1.6/6</strain>
    </source>
</reference>
<dbReference type="InterPro" id="IPR012909">
    <property type="entry name" value="PHA_DNA-bd_N"/>
</dbReference>
<dbReference type="Proteomes" id="UP000012488">
    <property type="component" value="Chromosome"/>
</dbReference>
<protein>
    <submittedName>
        <fullName evidence="2">Polyhydroxyalkanoate synthesis repressor PhaR</fullName>
    </submittedName>
</protein>
<proteinExistence type="predicted"/>
<dbReference type="RefSeq" id="WP_010684168.1">
    <property type="nucleotide sequence ID" value="NZ_CP043538.1"/>
</dbReference>